<protein>
    <submittedName>
        <fullName evidence="4">NADPH:quinone oxidoreductase</fullName>
    </submittedName>
</protein>
<proteinExistence type="predicted"/>
<dbReference type="Proteomes" id="UP000023435">
    <property type="component" value="Unassembled WGS sequence"/>
</dbReference>
<evidence type="ECO:0000256" key="1">
    <source>
        <dbReference type="ARBA" id="ARBA00001917"/>
    </source>
</evidence>
<dbReference type="InterPro" id="IPR050712">
    <property type="entry name" value="NAD(P)H-dep_reductase"/>
</dbReference>
<sequence length="252" mass="26223">MSVRAAAQAAASPGNDDAPALAGAFALSDALTRLGGGSRIIGRFATEHRMSASPIDPSPRLLAFAGSLRAGSYNRRLIPVLAEGARAAGAQVTLIELRDYPLPIYDGDIEAEGLPENALRLQALLGEHDGLLISTPEYNGSMPALVKNTLDWISRPMPGGRSGTTLFADKVAGIVSASPGPLGGLRSLLVLRDALAKLGLIVVPQQVAVGQAADKLHDYGQLDDERAREAVHRVGAAVVRHLKVYTATGANA</sequence>
<keyword evidence="5" id="KW-1185">Reference proteome</keyword>
<dbReference type="SUPFAM" id="SSF52218">
    <property type="entry name" value="Flavoproteins"/>
    <property type="match status" value="1"/>
</dbReference>
<dbReference type="Gene3D" id="3.40.50.360">
    <property type="match status" value="1"/>
</dbReference>
<accession>A0A120AI53</accession>
<evidence type="ECO:0000313" key="5">
    <source>
        <dbReference type="Proteomes" id="UP000023435"/>
    </source>
</evidence>
<evidence type="ECO:0000313" key="4">
    <source>
        <dbReference type="EMBL" id="KWS07222.1"/>
    </source>
</evidence>
<dbReference type="EMBL" id="JAJA02000001">
    <property type="protein sequence ID" value="KWS07222.1"/>
    <property type="molecule type" value="Genomic_DNA"/>
</dbReference>
<dbReference type="PANTHER" id="PTHR30543:SF21">
    <property type="entry name" value="NAD(P)H-DEPENDENT FMN REDUCTASE LOT6"/>
    <property type="match status" value="1"/>
</dbReference>
<dbReference type="Pfam" id="PF03358">
    <property type="entry name" value="FMN_red"/>
    <property type="match status" value="1"/>
</dbReference>
<comment type="cofactor">
    <cofactor evidence="1">
        <name>FMN</name>
        <dbReference type="ChEBI" id="CHEBI:58210"/>
    </cofactor>
</comment>
<keyword evidence="2" id="KW-0285">Flavoprotein</keyword>
<keyword evidence="2" id="KW-0288">FMN</keyword>
<name>A0A120AI53_9GAMM</name>
<evidence type="ECO:0000259" key="3">
    <source>
        <dbReference type="Pfam" id="PF03358"/>
    </source>
</evidence>
<dbReference type="GO" id="GO:0005829">
    <property type="term" value="C:cytosol"/>
    <property type="evidence" value="ECO:0007669"/>
    <property type="project" value="TreeGrafter"/>
</dbReference>
<dbReference type="InterPro" id="IPR029039">
    <property type="entry name" value="Flavoprotein-like_sf"/>
</dbReference>
<dbReference type="PANTHER" id="PTHR30543">
    <property type="entry name" value="CHROMATE REDUCTASE"/>
    <property type="match status" value="1"/>
</dbReference>
<dbReference type="AlphaFoldDB" id="A0A120AI53"/>
<feature type="domain" description="NADPH-dependent FMN reductase-like" evidence="3">
    <location>
        <begin position="60"/>
        <end position="213"/>
    </location>
</feature>
<reference evidence="4 5" key="1">
    <citation type="journal article" date="2014" name="Genome Announc.">
        <title>Draft Genome Sequence of Lysobacter capsici AZ78, a Bacterium Antagonistic to Plant-Pathogenic Oomycetes.</title>
        <authorList>
            <person name="Puopolo G."/>
            <person name="Sonego P."/>
            <person name="Engelen K."/>
            <person name="Pertot I."/>
        </authorList>
    </citation>
    <scope>NUCLEOTIDE SEQUENCE [LARGE SCALE GENOMIC DNA]</scope>
    <source>
        <strain evidence="4 5">AZ78</strain>
    </source>
</reference>
<dbReference type="GO" id="GO:0010181">
    <property type="term" value="F:FMN binding"/>
    <property type="evidence" value="ECO:0007669"/>
    <property type="project" value="TreeGrafter"/>
</dbReference>
<gene>
    <name evidence="4" type="ORF">AZ78_4783</name>
</gene>
<organism evidence="4 5">
    <name type="scientific">Lysobacter capsici AZ78</name>
    <dbReference type="NCBI Taxonomy" id="1444315"/>
    <lineage>
        <taxon>Bacteria</taxon>
        <taxon>Pseudomonadati</taxon>
        <taxon>Pseudomonadota</taxon>
        <taxon>Gammaproteobacteria</taxon>
        <taxon>Lysobacterales</taxon>
        <taxon>Lysobacteraceae</taxon>
        <taxon>Lysobacter</taxon>
    </lineage>
</organism>
<dbReference type="InterPro" id="IPR005025">
    <property type="entry name" value="FMN_Rdtase-like_dom"/>
</dbReference>
<evidence type="ECO:0000256" key="2">
    <source>
        <dbReference type="ARBA" id="ARBA00022643"/>
    </source>
</evidence>
<comment type="caution">
    <text evidence="4">The sequence shown here is derived from an EMBL/GenBank/DDBJ whole genome shotgun (WGS) entry which is preliminary data.</text>
</comment>
<dbReference type="GO" id="GO:0016491">
    <property type="term" value="F:oxidoreductase activity"/>
    <property type="evidence" value="ECO:0007669"/>
    <property type="project" value="InterPro"/>
</dbReference>